<evidence type="ECO:0000313" key="3">
    <source>
        <dbReference type="Proteomes" id="UP000650511"/>
    </source>
</evidence>
<reference evidence="2" key="1">
    <citation type="journal article" date="2014" name="Int. J. Syst. Evol. Microbiol.">
        <title>Complete genome sequence of Corynebacterium casei LMG S-19264T (=DSM 44701T), isolated from a smear-ripened cheese.</title>
        <authorList>
            <consortium name="US DOE Joint Genome Institute (JGI-PGF)"/>
            <person name="Walter F."/>
            <person name="Albersmeier A."/>
            <person name="Kalinowski J."/>
            <person name="Ruckert C."/>
        </authorList>
    </citation>
    <scope>NUCLEOTIDE SEQUENCE</scope>
    <source>
        <strain evidence="2">CGMCC 1.14988</strain>
    </source>
</reference>
<gene>
    <name evidence="2" type="ORF">GCM10011354_03640</name>
</gene>
<comment type="caution">
    <text evidence="2">The sequence shown here is derived from an EMBL/GenBank/DDBJ whole genome shotgun (WGS) entry which is preliminary data.</text>
</comment>
<dbReference type="Proteomes" id="UP000650511">
    <property type="component" value="Unassembled WGS sequence"/>
</dbReference>
<evidence type="ECO:0000259" key="1">
    <source>
        <dbReference type="Pfam" id="PF09863"/>
    </source>
</evidence>
<dbReference type="EMBL" id="BMHA01000001">
    <property type="protein sequence ID" value="GGI03359.1"/>
    <property type="molecule type" value="Genomic_DNA"/>
</dbReference>
<evidence type="ECO:0000313" key="2">
    <source>
        <dbReference type="EMBL" id="GGI03359.1"/>
    </source>
</evidence>
<dbReference type="InterPro" id="IPR018659">
    <property type="entry name" value="DUF2090"/>
</dbReference>
<protein>
    <recommendedName>
        <fullName evidence="1">DUF2090 domain-containing protein</fullName>
    </recommendedName>
</protein>
<dbReference type="Gene3D" id="3.20.20.70">
    <property type="entry name" value="Aldolase class I"/>
    <property type="match status" value="1"/>
</dbReference>
<sequence>MEFGYDRALFAVRLEHRGAEALDADAAAVVWRAVGQLAAVGSDAEPGELAVLVDADALGGLAERVAGEAVELVLPLSSDAEDFRLGPGDDFGAYVERFGPSVVQVEVRWGPDVDPAAKKAQALELTRLATWLHETGRSLLLDLDVPGLDGLDAAGRTDAILKAVREVREVGIEVDLWALPGPRTADEAQAVAELVRDAGRDRVGVLVRDESTPEGDPMPSLRVAGAVDGYRGFVLGPSIWSDVVAQRRSAGLDDDAAATAIAERLRRAVTVARGRAGA</sequence>
<feature type="domain" description="DUF2090" evidence="1">
    <location>
        <begin position="81"/>
        <end position="271"/>
    </location>
</feature>
<dbReference type="RefSeq" id="WP_130648386.1">
    <property type="nucleotide sequence ID" value="NZ_BMHA01000001.1"/>
</dbReference>
<dbReference type="InterPro" id="IPR013785">
    <property type="entry name" value="Aldolase_TIM"/>
</dbReference>
<proteinExistence type="predicted"/>
<reference evidence="2" key="2">
    <citation type="submission" date="2020-09" db="EMBL/GenBank/DDBJ databases">
        <authorList>
            <person name="Sun Q."/>
            <person name="Zhou Y."/>
        </authorList>
    </citation>
    <scope>NUCLEOTIDE SEQUENCE</scope>
    <source>
        <strain evidence="2">CGMCC 1.14988</strain>
    </source>
</reference>
<accession>A0A8J3A7V0</accession>
<organism evidence="2 3">
    <name type="scientific">Egicoccus halophilus</name>
    <dbReference type="NCBI Taxonomy" id="1670830"/>
    <lineage>
        <taxon>Bacteria</taxon>
        <taxon>Bacillati</taxon>
        <taxon>Actinomycetota</taxon>
        <taxon>Nitriliruptoria</taxon>
        <taxon>Egicoccales</taxon>
        <taxon>Egicoccaceae</taxon>
        <taxon>Egicoccus</taxon>
    </lineage>
</organism>
<dbReference type="Pfam" id="PF09863">
    <property type="entry name" value="DUF2090"/>
    <property type="match status" value="1"/>
</dbReference>
<dbReference type="AlphaFoldDB" id="A0A8J3A7V0"/>
<name>A0A8J3A7V0_9ACTN</name>
<dbReference type="OrthoDB" id="111160at2"/>
<keyword evidence="3" id="KW-1185">Reference proteome</keyword>